<dbReference type="EMBL" id="JANFXK010000006">
    <property type="protein sequence ID" value="MCQ4636404.1"/>
    <property type="molecule type" value="Genomic_DNA"/>
</dbReference>
<keyword evidence="2" id="KW-1185">Reference proteome</keyword>
<protein>
    <submittedName>
        <fullName evidence="1">Uncharacterized protein</fullName>
    </submittedName>
</protein>
<accession>A0ABT1RMK0</accession>
<comment type="caution">
    <text evidence="1">The sequence shown here is derived from an EMBL/GenBank/DDBJ whole genome shotgun (WGS) entry which is preliminary data.</text>
</comment>
<sequence length="91" mass="10129">MSEKSFESFGITDADGRLTNAGALLADKSPVRCSRLFCTRWNGLDKSGGQVDALDSAEYSGSLIVLLKLQKIKPSKIKLQKENNFFRREKC</sequence>
<gene>
    <name evidence="1" type="ORF">NE619_06655</name>
</gene>
<proteinExistence type="predicted"/>
<evidence type="ECO:0000313" key="2">
    <source>
        <dbReference type="Proteomes" id="UP001524502"/>
    </source>
</evidence>
<dbReference type="Proteomes" id="UP001524502">
    <property type="component" value="Unassembled WGS sequence"/>
</dbReference>
<evidence type="ECO:0000313" key="1">
    <source>
        <dbReference type="EMBL" id="MCQ4636404.1"/>
    </source>
</evidence>
<reference evidence="1 2" key="1">
    <citation type="submission" date="2022-06" db="EMBL/GenBank/DDBJ databases">
        <title>Isolation of gut microbiota from human fecal samples.</title>
        <authorList>
            <person name="Pamer E.G."/>
            <person name="Barat B."/>
            <person name="Waligurski E."/>
            <person name="Medina S."/>
            <person name="Paddock L."/>
            <person name="Mostad J."/>
        </authorList>
    </citation>
    <scope>NUCLEOTIDE SEQUENCE [LARGE SCALE GENOMIC DNA]</scope>
    <source>
        <strain evidence="1 2">SL.3.17</strain>
    </source>
</reference>
<name>A0ABT1RMK0_9FIRM</name>
<organism evidence="1 2">
    <name type="scientific">Anaerovorax odorimutans</name>
    <dbReference type="NCBI Taxonomy" id="109327"/>
    <lineage>
        <taxon>Bacteria</taxon>
        <taxon>Bacillati</taxon>
        <taxon>Bacillota</taxon>
        <taxon>Clostridia</taxon>
        <taxon>Peptostreptococcales</taxon>
        <taxon>Anaerovoracaceae</taxon>
        <taxon>Anaerovorax</taxon>
    </lineage>
</organism>